<protein>
    <recommendedName>
        <fullName evidence="5">Amine oxidase</fullName>
        <ecNumber evidence="5">1.4.3.-</ecNumber>
    </recommendedName>
</protein>
<dbReference type="PANTHER" id="PTHR43563">
    <property type="entry name" value="AMINE OXIDASE"/>
    <property type="match status" value="1"/>
</dbReference>
<sequence length="463" mass="50252">MTEPIDVVVVGAGLSGLQAALTLNEAGRSVLVLEARDRVGGKTYSVQRPDGKGVQEMGAAWLNDSSQSMVWSYCQKFGLTPVVQNIQGLVASEDDDGDCQLFPFGGMPEFGKGVLDNITALRDYVETASLDPKTFEHPRRAELDNISFEKFCKDAGAGTKALQTARVWCRGTTGQDPGDVSALAYLEVCRGASGLIKLRYDGKDGAQNLRLREGTQAISINMAKLPPAGTIKLSTPVTSISTAPEKDTFSITTSNGLPFTARKVIVSIPSPAYKNITFDPPLPAPYQHHVSNVRYGCFVKYICTFKTPFWRRKGACGLTQSFRGPMNHCRDTSVDQDGNYALTCFLCSGPGREWLALGAEHRKEAVLRQLSSLFETSFEEVVGEFSDSLTSEWMDDPWAGWGCPFAIAPPGVMDAERILEVAAGDAGGLYFVGTELTDEWRGYMEGALRSGKKGAEVVLHSLR</sequence>
<comment type="caution">
    <text evidence="7">The sequence shown here is derived from an EMBL/GenBank/DDBJ whole genome shotgun (WGS) entry which is preliminary data.</text>
</comment>
<reference evidence="7 8" key="1">
    <citation type="journal article" date="2023" name="G3 (Bethesda)">
        <title>A chromosome-level genome assembly of Zasmidium syzygii isolated from banana leaves.</title>
        <authorList>
            <person name="van Westerhoven A.C."/>
            <person name="Mehrabi R."/>
            <person name="Talebi R."/>
            <person name="Steentjes M.B.F."/>
            <person name="Corcolon B."/>
            <person name="Chong P.A."/>
            <person name="Kema G.H.J."/>
            <person name="Seidl M.F."/>
        </authorList>
    </citation>
    <scope>NUCLEOTIDE SEQUENCE [LARGE SCALE GENOMIC DNA]</scope>
    <source>
        <strain evidence="7 8">P124</strain>
    </source>
</reference>
<proteinExistence type="inferred from homology"/>
<comment type="catalytic activity">
    <reaction evidence="4">
        <text>a secondary aliphatic amine + O2 + H2O = a primary amine + an aldehyde + H2O2</text>
        <dbReference type="Rhea" id="RHEA:26414"/>
        <dbReference type="ChEBI" id="CHEBI:15377"/>
        <dbReference type="ChEBI" id="CHEBI:15379"/>
        <dbReference type="ChEBI" id="CHEBI:16240"/>
        <dbReference type="ChEBI" id="CHEBI:17478"/>
        <dbReference type="ChEBI" id="CHEBI:58855"/>
        <dbReference type="ChEBI" id="CHEBI:65296"/>
        <dbReference type="EC" id="1.4.3.4"/>
    </reaction>
</comment>
<gene>
    <name evidence="7" type="ORF">PRZ48_006094</name>
</gene>
<evidence type="ECO:0000256" key="3">
    <source>
        <dbReference type="ARBA" id="ARBA00023002"/>
    </source>
</evidence>
<keyword evidence="8" id="KW-1185">Reference proteome</keyword>
<dbReference type="EC" id="1.4.3.-" evidence="5"/>
<comment type="similarity">
    <text evidence="2 5">Belongs to the flavin monoamine oxidase family.</text>
</comment>
<feature type="domain" description="Amine oxidase" evidence="6">
    <location>
        <begin position="14"/>
        <end position="459"/>
    </location>
</feature>
<keyword evidence="5" id="KW-0285">Flavoprotein</keyword>
<dbReference type="Gene3D" id="3.90.660.10">
    <property type="match status" value="1"/>
</dbReference>
<keyword evidence="5" id="KW-0274">FAD</keyword>
<keyword evidence="3 5" id="KW-0560">Oxidoreductase</keyword>
<evidence type="ECO:0000256" key="2">
    <source>
        <dbReference type="ARBA" id="ARBA00005995"/>
    </source>
</evidence>
<dbReference type="SUPFAM" id="SSF54373">
    <property type="entry name" value="FAD-linked reductases, C-terminal domain"/>
    <property type="match status" value="1"/>
</dbReference>
<accession>A0ABR0EN81</accession>
<evidence type="ECO:0000313" key="8">
    <source>
        <dbReference type="Proteomes" id="UP001305779"/>
    </source>
</evidence>
<dbReference type="EMBL" id="JAXOVC010000004">
    <property type="protein sequence ID" value="KAK4502668.1"/>
    <property type="molecule type" value="Genomic_DNA"/>
</dbReference>
<dbReference type="Gene3D" id="3.50.50.60">
    <property type="entry name" value="FAD/NAD(P)-binding domain"/>
    <property type="match status" value="1"/>
</dbReference>
<name>A0ABR0EN81_ZASCE</name>
<dbReference type="InterPro" id="IPR050703">
    <property type="entry name" value="Flavin_MAO"/>
</dbReference>
<evidence type="ECO:0000313" key="7">
    <source>
        <dbReference type="EMBL" id="KAK4502668.1"/>
    </source>
</evidence>
<evidence type="ECO:0000256" key="4">
    <source>
        <dbReference type="ARBA" id="ARBA00048448"/>
    </source>
</evidence>
<dbReference type="Proteomes" id="UP001305779">
    <property type="component" value="Unassembled WGS sequence"/>
</dbReference>
<dbReference type="InterPro" id="IPR036188">
    <property type="entry name" value="FAD/NAD-bd_sf"/>
</dbReference>
<dbReference type="Pfam" id="PF01593">
    <property type="entry name" value="Amino_oxidase"/>
    <property type="match status" value="1"/>
</dbReference>
<dbReference type="PANTHER" id="PTHR43563:SF14">
    <property type="entry name" value="AMINE OXIDASE"/>
    <property type="match status" value="1"/>
</dbReference>
<dbReference type="InterPro" id="IPR001613">
    <property type="entry name" value="Flavin_amine_oxidase"/>
</dbReference>
<comment type="cofactor">
    <cofactor evidence="1 5">
        <name>FAD</name>
        <dbReference type="ChEBI" id="CHEBI:57692"/>
    </cofactor>
</comment>
<dbReference type="PRINTS" id="PR00757">
    <property type="entry name" value="AMINEOXDASEF"/>
</dbReference>
<evidence type="ECO:0000256" key="5">
    <source>
        <dbReference type="RuleBase" id="RU362067"/>
    </source>
</evidence>
<evidence type="ECO:0000256" key="1">
    <source>
        <dbReference type="ARBA" id="ARBA00001974"/>
    </source>
</evidence>
<dbReference type="SUPFAM" id="SSF51905">
    <property type="entry name" value="FAD/NAD(P)-binding domain"/>
    <property type="match status" value="1"/>
</dbReference>
<evidence type="ECO:0000259" key="6">
    <source>
        <dbReference type="Pfam" id="PF01593"/>
    </source>
</evidence>
<dbReference type="Gene3D" id="1.10.405.10">
    <property type="entry name" value="Guanine Nucleotide Dissociation Inhibitor, domain 1"/>
    <property type="match status" value="1"/>
</dbReference>
<dbReference type="InterPro" id="IPR002937">
    <property type="entry name" value="Amino_oxidase"/>
</dbReference>
<organism evidence="7 8">
    <name type="scientific">Zasmidium cellare</name>
    <name type="common">Wine cellar mold</name>
    <name type="synonym">Racodium cellare</name>
    <dbReference type="NCBI Taxonomy" id="395010"/>
    <lineage>
        <taxon>Eukaryota</taxon>
        <taxon>Fungi</taxon>
        <taxon>Dikarya</taxon>
        <taxon>Ascomycota</taxon>
        <taxon>Pezizomycotina</taxon>
        <taxon>Dothideomycetes</taxon>
        <taxon>Dothideomycetidae</taxon>
        <taxon>Mycosphaerellales</taxon>
        <taxon>Mycosphaerellaceae</taxon>
        <taxon>Zasmidium</taxon>
    </lineage>
</organism>